<evidence type="ECO:0000313" key="7">
    <source>
        <dbReference type="Ensembl" id="ENSANAP00000000218.1"/>
    </source>
</evidence>
<dbReference type="AlphaFoldDB" id="A0A2K5BUU9"/>
<organism evidence="7 8">
    <name type="scientific">Aotus nancymaae</name>
    <name type="common">Ma's night monkey</name>
    <dbReference type="NCBI Taxonomy" id="37293"/>
    <lineage>
        <taxon>Eukaryota</taxon>
        <taxon>Metazoa</taxon>
        <taxon>Chordata</taxon>
        <taxon>Craniata</taxon>
        <taxon>Vertebrata</taxon>
        <taxon>Euteleostomi</taxon>
        <taxon>Mammalia</taxon>
        <taxon>Eutheria</taxon>
        <taxon>Euarchontoglires</taxon>
        <taxon>Primates</taxon>
        <taxon>Haplorrhini</taxon>
        <taxon>Platyrrhini</taxon>
        <taxon>Aotidae</taxon>
        <taxon>Aotus</taxon>
    </lineage>
</organism>
<keyword evidence="4" id="KW-0274">FAD</keyword>
<dbReference type="SUPFAM" id="SSF47203">
    <property type="entry name" value="Acyl-CoA dehydrogenase C-terminal domain-like"/>
    <property type="match status" value="1"/>
</dbReference>
<dbReference type="Proteomes" id="UP000233020">
    <property type="component" value="Unplaced"/>
</dbReference>
<evidence type="ECO:0000259" key="6">
    <source>
        <dbReference type="Pfam" id="PF00441"/>
    </source>
</evidence>
<dbReference type="InterPro" id="IPR009100">
    <property type="entry name" value="AcylCoA_DH/oxidase_NM_dom_sf"/>
</dbReference>
<proteinExistence type="inferred from homology"/>
<dbReference type="Ensembl" id="ENSANAT00000001663.1">
    <property type="protein sequence ID" value="ENSANAP00000000218.1"/>
    <property type="gene ID" value="ENSANAG00000001580.1"/>
</dbReference>
<name>A0A2K5BUU9_AOTNA</name>
<evidence type="ECO:0000256" key="4">
    <source>
        <dbReference type="ARBA" id="ARBA00022827"/>
    </source>
</evidence>
<dbReference type="GO" id="GO:0033539">
    <property type="term" value="P:fatty acid beta-oxidation using acyl-CoA dehydrogenase"/>
    <property type="evidence" value="ECO:0007669"/>
    <property type="project" value="TreeGrafter"/>
</dbReference>
<reference evidence="7" key="2">
    <citation type="submission" date="2025-09" db="UniProtKB">
        <authorList>
            <consortium name="Ensembl"/>
        </authorList>
    </citation>
    <scope>IDENTIFICATION</scope>
</reference>
<keyword evidence="8" id="KW-1185">Reference proteome</keyword>
<evidence type="ECO:0000256" key="3">
    <source>
        <dbReference type="ARBA" id="ARBA00022630"/>
    </source>
</evidence>
<dbReference type="InterPro" id="IPR036250">
    <property type="entry name" value="AcylCo_DH-like_C"/>
</dbReference>
<dbReference type="STRING" id="37293.ENSANAP00000000218"/>
<evidence type="ECO:0000313" key="8">
    <source>
        <dbReference type="Proteomes" id="UP000233020"/>
    </source>
</evidence>
<protein>
    <recommendedName>
        <fullName evidence="6">Acyl-CoA dehydrogenase/oxidase C-terminal domain-containing protein</fullName>
    </recommendedName>
</protein>
<dbReference type="GO" id="GO:0003995">
    <property type="term" value="F:acyl-CoA dehydrogenase activity"/>
    <property type="evidence" value="ECO:0007669"/>
    <property type="project" value="TreeGrafter"/>
</dbReference>
<comment type="similarity">
    <text evidence="2">Belongs to the acyl-CoA dehydrogenase family.</text>
</comment>
<dbReference type="Gene3D" id="1.20.140.10">
    <property type="entry name" value="Butyryl-CoA Dehydrogenase, subunit A, domain 3"/>
    <property type="match status" value="1"/>
</dbReference>
<dbReference type="GeneTree" id="ENSGT00940000160993"/>
<keyword evidence="5" id="KW-0560">Oxidoreductase</keyword>
<dbReference type="PANTHER" id="PTHR48083">
    <property type="entry name" value="MEDIUM-CHAIN SPECIFIC ACYL-COA DEHYDROGENASE, MITOCHONDRIAL-RELATED"/>
    <property type="match status" value="1"/>
</dbReference>
<evidence type="ECO:0000256" key="2">
    <source>
        <dbReference type="ARBA" id="ARBA00009347"/>
    </source>
</evidence>
<dbReference type="InterPro" id="IPR046373">
    <property type="entry name" value="Acyl-CoA_Oxase/DH_mid-dom_sf"/>
</dbReference>
<dbReference type="Gene3D" id="2.40.110.10">
    <property type="entry name" value="Butyryl-CoA Dehydrogenase, subunit A, domain 2"/>
    <property type="match status" value="1"/>
</dbReference>
<keyword evidence="3" id="KW-0285">Flavoprotein</keyword>
<sequence>LQNYVYMRNRKQWLEPLLQGDMTSCFCMTEPDVASSDATNIEYNGDSYVINAGIPKCKTAIVLRRTQNTSVSRHKKHSLILVPMNTPRVELIRPLSVFVYTDNFHGGHYTIHFNQLRVPATNLIQGEGRGFEISQGCLGPGRIHHCMRTIGLAECTLQIMCEQATQRVAFKKKLFAHEVVVHWIAESCIAIEKICLLTLKATHSIDTLGSIAVIKVAAPQAVYGGAGVSQDYPLPNMYALTQALHLADEPDEVHLSAIATMELQDQAKAKL</sequence>
<dbReference type="PANTHER" id="PTHR48083:SF13">
    <property type="entry name" value="ACYL-COA DEHYDROGENASE FAMILY MEMBER 11"/>
    <property type="match status" value="1"/>
</dbReference>
<dbReference type="GO" id="GO:0005739">
    <property type="term" value="C:mitochondrion"/>
    <property type="evidence" value="ECO:0007669"/>
    <property type="project" value="TreeGrafter"/>
</dbReference>
<dbReference type="OMA" id="LAYMYAM"/>
<dbReference type="SUPFAM" id="SSF56645">
    <property type="entry name" value="Acyl-CoA dehydrogenase NM domain-like"/>
    <property type="match status" value="1"/>
</dbReference>
<feature type="domain" description="Acyl-CoA dehydrogenase/oxidase C-terminal" evidence="6">
    <location>
        <begin position="128"/>
        <end position="259"/>
    </location>
</feature>
<dbReference type="InterPro" id="IPR009075">
    <property type="entry name" value="AcylCo_DH/oxidase_C"/>
</dbReference>
<evidence type="ECO:0000256" key="1">
    <source>
        <dbReference type="ARBA" id="ARBA00001974"/>
    </source>
</evidence>
<evidence type="ECO:0000256" key="5">
    <source>
        <dbReference type="ARBA" id="ARBA00023002"/>
    </source>
</evidence>
<comment type="cofactor">
    <cofactor evidence="1">
        <name>FAD</name>
        <dbReference type="ChEBI" id="CHEBI:57692"/>
    </cofactor>
</comment>
<reference evidence="7" key="1">
    <citation type="submission" date="2025-08" db="UniProtKB">
        <authorList>
            <consortium name="Ensembl"/>
        </authorList>
    </citation>
    <scope>IDENTIFICATION</scope>
</reference>
<dbReference type="Pfam" id="PF00441">
    <property type="entry name" value="Acyl-CoA_dh_1"/>
    <property type="match status" value="1"/>
</dbReference>
<accession>A0A2K5BUU9</accession>
<dbReference type="InterPro" id="IPR050741">
    <property type="entry name" value="Acyl-CoA_dehydrogenase"/>
</dbReference>